<evidence type="ECO:0000313" key="6">
    <source>
        <dbReference type="EMBL" id="HGT47938.1"/>
    </source>
</evidence>
<proteinExistence type="predicted"/>
<keyword evidence="2" id="KW-0479">Metal-binding</keyword>
<dbReference type="SMART" id="SM00704">
    <property type="entry name" value="ZnF_CDGSH"/>
    <property type="match status" value="1"/>
</dbReference>
<dbReference type="Gene3D" id="3.40.5.90">
    <property type="entry name" value="CDGSH iron-sulfur domain, mitoNEET-type"/>
    <property type="match status" value="1"/>
</dbReference>
<dbReference type="InterPro" id="IPR018967">
    <property type="entry name" value="FeS-contain_CDGSH-typ"/>
</dbReference>
<organism evidence="6">
    <name type="scientific">Ignavibacterium album</name>
    <dbReference type="NCBI Taxonomy" id="591197"/>
    <lineage>
        <taxon>Bacteria</taxon>
        <taxon>Pseudomonadati</taxon>
        <taxon>Ignavibacteriota</taxon>
        <taxon>Ignavibacteria</taxon>
        <taxon>Ignavibacteriales</taxon>
        <taxon>Ignavibacteriaceae</taxon>
        <taxon>Ignavibacterium</taxon>
    </lineage>
</organism>
<evidence type="ECO:0000256" key="2">
    <source>
        <dbReference type="ARBA" id="ARBA00022723"/>
    </source>
</evidence>
<evidence type="ECO:0000259" key="5">
    <source>
        <dbReference type="SMART" id="SM00704"/>
    </source>
</evidence>
<sequence>MKIKAAENGPYLLEVTEAKIIKNGKEETLSQKIIALCRCGQSSNKPFCDGTHRKCEFKGEVIELEVK</sequence>
<keyword evidence="1" id="KW-0001">2Fe-2S</keyword>
<evidence type="ECO:0000256" key="4">
    <source>
        <dbReference type="ARBA" id="ARBA00023014"/>
    </source>
</evidence>
<keyword evidence="3" id="KW-0408">Iron</keyword>
<accession>A0A832DGY9</accession>
<dbReference type="Pfam" id="PF09360">
    <property type="entry name" value="zf-CDGSH"/>
    <property type="match status" value="1"/>
</dbReference>
<comment type="caution">
    <text evidence="6">The sequence shown here is derived from an EMBL/GenBank/DDBJ whole genome shotgun (WGS) entry which is preliminary data.</text>
</comment>
<gene>
    <name evidence="6" type="ORF">ENS56_07880</name>
</gene>
<reference evidence="6" key="1">
    <citation type="journal article" date="2020" name="mSystems">
        <title>Genome- and Community-Level Interaction Insights into Carbon Utilization and Element Cycling Functions of Hydrothermarchaeota in Hydrothermal Sediment.</title>
        <authorList>
            <person name="Zhou Z."/>
            <person name="Liu Y."/>
            <person name="Xu W."/>
            <person name="Pan J."/>
            <person name="Luo Z.H."/>
            <person name="Li M."/>
        </authorList>
    </citation>
    <scope>NUCLEOTIDE SEQUENCE [LARGE SCALE GENOMIC DNA]</scope>
    <source>
        <strain evidence="6">SpSt-500</strain>
    </source>
</reference>
<dbReference type="GO" id="GO:0005737">
    <property type="term" value="C:cytoplasm"/>
    <property type="evidence" value="ECO:0007669"/>
    <property type="project" value="UniProtKB-ARBA"/>
</dbReference>
<keyword evidence="4" id="KW-0411">Iron-sulfur</keyword>
<evidence type="ECO:0000256" key="3">
    <source>
        <dbReference type="ARBA" id="ARBA00023004"/>
    </source>
</evidence>
<dbReference type="AlphaFoldDB" id="A0A832DGY9"/>
<dbReference type="InterPro" id="IPR042216">
    <property type="entry name" value="MitoNEET_CISD"/>
</dbReference>
<feature type="domain" description="Iron-binding zinc finger CDGSH type" evidence="5">
    <location>
        <begin position="8"/>
        <end position="58"/>
    </location>
</feature>
<dbReference type="GO" id="GO:0046872">
    <property type="term" value="F:metal ion binding"/>
    <property type="evidence" value="ECO:0007669"/>
    <property type="project" value="UniProtKB-KW"/>
</dbReference>
<dbReference type="GO" id="GO:0051537">
    <property type="term" value="F:2 iron, 2 sulfur cluster binding"/>
    <property type="evidence" value="ECO:0007669"/>
    <property type="project" value="UniProtKB-KW"/>
</dbReference>
<protein>
    <submittedName>
        <fullName evidence="6">CDGSH iron-sulfur domain-containing protein</fullName>
    </submittedName>
</protein>
<evidence type="ECO:0000256" key="1">
    <source>
        <dbReference type="ARBA" id="ARBA00022714"/>
    </source>
</evidence>
<dbReference type="EMBL" id="DSVI01000008">
    <property type="protein sequence ID" value="HGT47938.1"/>
    <property type="molecule type" value="Genomic_DNA"/>
</dbReference>
<name>A0A832DGY9_9BACT</name>